<dbReference type="EMBL" id="CAXAMN010021363">
    <property type="protein sequence ID" value="CAK9058687.1"/>
    <property type="molecule type" value="Genomic_DNA"/>
</dbReference>
<name>A0ABP0N6K2_9DINO</name>
<accession>A0ABP0N6K2</accession>
<evidence type="ECO:0000256" key="1">
    <source>
        <dbReference type="SAM" id="MobiDB-lite"/>
    </source>
</evidence>
<evidence type="ECO:0000313" key="3">
    <source>
        <dbReference type="Proteomes" id="UP001642484"/>
    </source>
</evidence>
<organism evidence="2 3">
    <name type="scientific">Durusdinium trenchii</name>
    <dbReference type="NCBI Taxonomy" id="1381693"/>
    <lineage>
        <taxon>Eukaryota</taxon>
        <taxon>Sar</taxon>
        <taxon>Alveolata</taxon>
        <taxon>Dinophyceae</taxon>
        <taxon>Suessiales</taxon>
        <taxon>Symbiodiniaceae</taxon>
        <taxon>Durusdinium</taxon>
    </lineage>
</organism>
<proteinExistence type="predicted"/>
<keyword evidence="3" id="KW-1185">Reference proteome</keyword>
<sequence>MSFFDPMDPAVQATQSFILRARSVESCLAEFSSIEVTEADICTARAHASLPVRVFMLSKNLMGTMGDFLLAEQKEGVTLTCIRRPFRAVPARAHVSIQREVCTIGPARTTRRTRQHQRSRSQARRPVGRRRRSACRWEPPAQTCTTATWKAPSCAPAPPRHRLTAIVLPLKLRCIATRAVPRGHGSWTHRRTKRGSCPLRGDHAGMLFTGEAHDSGHDTSSTARGEEFVLKLPANWQHYTRAHEKAQKAQRSSD</sequence>
<feature type="region of interest" description="Disordered" evidence="1">
    <location>
        <begin position="105"/>
        <end position="137"/>
    </location>
</feature>
<dbReference type="Proteomes" id="UP001642484">
    <property type="component" value="Unassembled WGS sequence"/>
</dbReference>
<comment type="caution">
    <text evidence="2">The sequence shown here is derived from an EMBL/GenBank/DDBJ whole genome shotgun (WGS) entry which is preliminary data.</text>
</comment>
<evidence type="ECO:0000313" key="2">
    <source>
        <dbReference type="EMBL" id="CAK9058687.1"/>
    </source>
</evidence>
<reference evidence="2 3" key="1">
    <citation type="submission" date="2024-02" db="EMBL/GenBank/DDBJ databases">
        <authorList>
            <person name="Chen Y."/>
            <person name="Shah S."/>
            <person name="Dougan E. K."/>
            <person name="Thang M."/>
            <person name="Chan C."/>
        </authorList>
    </citation>
    <scope>NUCLEOTIDE SEQUENCE [LARGE SCALE GENOMIC DNA]</scope>
</reference>
<feature type="compositionally biased region" description="Basic residues" evidence="1">
    <location>
        <begin position="109"/>
        <end position="134"/>
    </location>
</feature>
<protein>
    <submittedName>
        <fullName evidence="2">Uncharacterized protein</fullName>
    </submittedName>
</protein>
<gene>
    <name evidence="2" type="ORF">CCMP2556_LOCUS28932</name>
</gene>